<sequence>MTHDPEGLPAGVLLLSEWPGARGEAGVQSSRGNITSFLRVNVAAASLNMCTTVVHEQGGTKEPRQPSTNQGGSSSAGTNSKTWGRMSPSKSGLSAHNTALKEVRALRPGVRVSVPRPGEGGGTVTGREDLSVLFTSDPPVLRQATLPSRGNPFCVHTTLKDQSKGSCSLLFWLCSPRSINALSVQGKVFVVFWLCSTRSINALPLQGKVFVVFSKIH</sequence>
<reference evidence="2" key="1">
    <citation type="submission" date="2020-11" db="EMBL/GenBank/DDBJ databases">
        <authorList>
            <person name="Tran Van P."/>
        </authorList>
    </citation>
    <scope>NUCLEOTIDE SEQUENCE</scope>
</reference>
<evidence type="ECO:0000313" key="2">
    <source>
        <dbReference type="EMBL" id="CAD7459237.1"/>
    </source>
</evidence>
<feature type="compositionally biased region" description="Polar residues" evidence="1">
    <location>
        <begin position="65"/>
        <end position="94"/>
    </location>
</feature>
<proteinExistence type="predicted"/>
<dbReference type="AlphaFoldDB" id="A0A7R9IIX1"/>
<gene>
    <name evidence="2" type="ORF">TTEB3V08_LOCUS7201</name>
</gene>
<dbReference type="EMBL" id="OE002742">
    <property type="protein sequence ID" value="CAD7459237.1"/>
    <property type="molecule type" value="Genomic_DNA"/>
</dbReference>
<organism evidence="2">
    <name type="scientific">Timema tahoe</name>
    <dbReference type="NCBI Taxonomy" id="61484"/>
    <lineage>
        <taxon>Eukaryota</taxon>
        <taxon>Metazoa</taxon>
        <taxon>Ecdysozoa</taxon>
        <taxon>Arthropoda</taxon>
        <taxon>Hexapoda</taxon>
        <taxon>Insecta</taxon>
        <taxon>Pterygota</taxon>
        <taxon>Neoptera</taxon>
        <taxon>Polyneoptera</taxon>
        <taxon>Phasmatodea</taxon>
        <taxon>Timematodea</taxon>
        <taxon>Timematoidea</taxon>
        <taxon>Timematidae</taxon>
        <taxon>Timema</taxon>
    </lineage>
</organism>
<accession>A0A7R9IIX1</accession>
<protein>
    <submittedName>
        <fullName evidence="2">Uncharacterized protein</fullName>
    </submittedName>
</protein>
<evidence type="ECO:0000256" key="1">
    <source>
        <dbReference type="SAM" id="MobiDB-lite"/>
    </source>
</evidence>
<name>A0A7R9IIX1_9NEOP</name>
<feature type="region of interest" description="Disordered" evidence="1">
    <location>
        <begin position="56"/>
        <end position="94"/>
    </location>
</feature>